<organism evidence="1 2">
    <name type="scientific">Kickxella alabastrina</name>
    <dbReference type="NCBI Taxonomy" id="61397"/>
    <lineage>
        <taxon>Eukaryota</taxon>
        <taxon>Fungi</taxon>
        <taxon>Fungi incertae sedis</taxon>
        <taxon>Zoopagomycota</taxon>
        <taxon>Kickxellomycotina</taxon>
        <taxon>Kickxellomycetes</taxon>
        <taxon>Kickxellales</taxon>
        <taxon>Kickxellaceae</taxon>
        <taxon>Kickxella</taxon>
    </lineage>
</organism>
<dbReference type="Proteomes" id="UP001150581">
    <property type="component" value="Unassembled WGS sequence"/>
</dbReference>
<evidence type="ECO:0000313" key="2">
    <source>
        <dbReference type="Proteomes" id="UP001150581"/>
    </source>
</evidence>
<reference evidence="1" key="1">
    <citation type="submission" date="2022-07" db="EMBL/GenBank/DDBJ databases">
        <title>Phylogenomic reconstructions and comparative analyses of Kickxellomycotina fungi.</title>
        <authorList>
            <person name="Reynolds N.K."/>
            <person name="Stajich J.E."/>
            <person name="Barry K."/>
            <person name="Grigoriev I.V."/>
            <person name="Crous P."/>
            <person name="Smith M.E."/>
        </authorList>
    </citation>
    <scope>NUCLEOTIDE SEQUENCE</scope>
    <source>
        <strain evidence="1">Benny 63K</strain>
    </source>
</reference>
<accession>A0ACC1INY3</accession>
<comment type="caution">
    <text evidence="1">The sequence shown here is derived from an EMBL/GenBank/DDBJ whole genome shotgun (WGS) entry which is preliminary data.</text>
</comment>
<keyword evidence="2" id="KW-1185">Reference proteome</keyword>
<name>A0ACC1INY3_9FUNG</name>
<proteinExistence type="predicted"/>
<sequence>MFNSLFGSGGTTYSGPIMAGKQRCPQCGTSKLRARGDGRVMCRNGHQQEGMFEEVTEAMVDGITRRRFKTTKRIGRKEMQKSRRLYGNNARFLILESMQFILKKQVTALVEDLGAPEALLGVARHLWLLYVSKVKNIYVSRDASEEFWQKGKEEGEKARVNKAEQHSGSVADALYSQQYSQVKGQSQTQTAESGSDHDMEYIEDSLDALLKRVDDITKEEQEMIEWERRRAKIADHGSPRSQSPGSDASDAEEATGAAEASEQAALSATENERKRINWALVAHIEEFMHMEYLPALLWLSFAWLKLPLTHTDMYRLMADEHVPYVSGHQWLPESMTSRMGKNIINIFIVPFAVTPVRMRALTRAFQTFFDKHCEISFTPIDNSVLLRYLVRRLGIGMDVHTMVLQLLEHLEVQPDGSGAYRRQFEVILMSAIVVVLKLHYGLDEIERVHDPENGEELGGGLPPLGAFLRKWRSDWERELSVSSAPDLTALGERWEREFAAYCRRRLVRRGIPTRWAAYREVAARYRRIVEELAGQIGGDPEAARRLLPPEYVAEKSGGSAKAAAVDGIGHIRMPVLEPAGGVDEAYESIVEPFDNHPEIRLRRGEMYAAIQRKDKFGNLPGYTVPVMGLVTARCALVAGCQQSTLLFYISHLESRLRARARMHMKA</sequence>
<gene>
    <name evidence="1" type="ORF">LPJ66_003064</name>
</gene>
<evidence type="ECO:0000313" key="1">
    <source>
        <dbReference type="EMBL" id="KAJ1897933.1"/>
    </source>
</evidence>
<protein>
    <submittedName>
        <fullName evidence="1">Uncharacterized protein</fullName>
    </submittedName>
</protein>
<dbReference type="EMBL" id="JANBPG010000284">
    <property type="protein sequence ID" value="KAJ1897933.1"/>
    <property type="molecule type" value="Genomic_DNA"/>
</dbReference>